<accession>A0A1H6CWE5</accession>
<dbReference type="Proteomes" id="UP000236729">
    <property type="component" value="Unassembled WGS sequence"/>
</dbReference>
<evidence type="ECO:0000256" key="1">
    <source>
        <dbReference type="SAM" id="Phobius"/>
    </source>
</evidence>
<feature type="transmembrane region" description="Helical" evidence="1">
    <location>
        <begin position="31"/>
        <end position="51"/>
    </location>
</feature>
<dbReference type="EMBL" id="FOME01000002">
    <property type="protein sequence ID" value="SFD02334.1"/>
    <property type="molecule type" value="Genomic_DNA"/>
</dbReference>
<name>A0A1H6CWE5_9PSEU</name>
<sequence>MIPRLLVVNRRRPGTIGVVGRQRGSASVAPILLVLGLLGIVLAGAAVWPLVAAADRGRAQLRPATATVVESSPCGGAAAGDLVEVEIGGELRRARFDGCGHSRGQQLPVLVPAEVTGELVVRPATANDSQLDELAERANWILLTLAGVAGGGYALMLGRR</sequence>
<keyword evidence="1" id="KW-1133">Transmembrane helix</keyword>
<reference evidence="2" key="1">
    <citation type="submission" date="2016-10" db="EMBL/GenBank/DDBJ databases">
        <authorList>
            <person name="de Groot N.N."/>
        </authorList>
    </citation>
    <scope>NUCLEOTIDE SEQUENCE [LARGE SCALE GENOMIC DNA]</scope>
    <source>
        <strain evidence="2">ATCC 20501</strain>
    </source>
</reference>
<keyword evidence="1" id="KW-0812">Transmembrane</keyword>
<evidence type="ECO:0000313" key="3">
    <source>
        <dbReference type="EMBL" id="SFD02334.1"/>
    </source>
</evidence>
<gene>
    <name evidence="2" type="ORF">SAMN02982929_03643</name>
    <name evidence="3" type="ORF">SAMN05216506_102237</name>
</gene>
<keyword evidence="1" id="KW-0472">Membrane</keyword>
<dbReference type="AlphaFoldDB" id="A0A1H6CWE5"/>
<proteinExistence type="predicted"/>
<dbReference type="Proteomes" id="UP000199690">
    <property type="component" value="Unassembled WGS sequence"/>
</dbReference>
<protein>
    <submittedName>
        <fullName evidence="2">Uncharacterized protein</fullName>
    </submittedName>
</protein>
<feature type="transmembrane region" description="Helical" evidence="1">
    <location>
        <begin position="138"/>
        <end position="157"/>
    </location>
</feature>
<dbReference type="EMBL" id="FNVB01000005">
    <property type="protein sequence ID" value="SEG77409.1"/>
    <property type="molecule type" value="Genomic_DNA"/>
</dbReference>
<organism evidence="2 5">
    <name type="scientific">Saccharopolyspora kobensis</name>
    <dbReference type="NCBI Taxonomy" id="146035"/>
    <lineage>
        <taxon>Bacteria</taxon>
        <taxon>Bacillati</taxon>
        <taxon>Actinomycetota</taxon>
        <taxon>Actinomycetes</taxon>
        <taxon>Pseudonocardiales</taxon>
        <taxon>Pseudonocardiaceae</taxon>
        <taxon>Saccharopolyspora</taxon>
    </lineage>
</organism>
<evidence type="ECO:0000313" key="2">
    <source>
        <dbReference type="EMBL" id="SEG77409.1"/>
    </source>
</evidence>
<accession>A0A1I1NXC3</accession>
<evidence type="ECO:0000313" key="5">
    <source>
        <dbReference type="Proteomes" id="UP000236729"/>
    </source>
</evidence>
<reference evidence="4 5" key="2">
    <citation type="submission" date="2016-10" db="EMBL/GenBank/DDBJ databases">
        <authorList>
            <person name="Varghese N."/>
            <person name="Submissions S."/>
        </authorList>
    </citation>
    <scope>NUCLEOTIDE SEQUENCE [LARGE SCALE GENOMIC DNA]</scope>
    <source>
        <strain evidence="5">ATCC 20501</strain>
        <strain evidence="3 4">CGMCC 4.3529</strain>
    </source>
</reference>
<evidence type="ECO:0000313" key="4">
    <source>
        <dbReference type="Proteomes" id="UP000199690"/>
    </source>
</evidence>
<keyword evidence="4" id="KW-1185">Reference proteome</keyword>